<dbReference type="InterPro" id="IPR036419">
    <property type="entry name" value="Ribosomal_S3_C_sf"/>
</dbReference>
<proteinExistence type="inferred from homology"/>
<geneLocation type="chloroplast" evidence="9"/>
<dbReference type="SUPFAM" id="SSF54814">
    <property type="entry name" value="Prokaryotic type KH domain (KH-domain type II)"/>
    <property type="match status" value="1"/>
</dbReference>
<dbReference type="InterPro" id="IPR015946">
    <property type="entry name" value="KH_dom-like_a/b"/>
</dbReference>
<protein>
    <recommendedName>
        <fullName evidence="4 5">Small ribosomal subunit protein uS3c</fullName>
    </recommendedName>
</protein>
<dbReference type="GO" id="GO:0003735">
    <property type="term" value="F:structural constituent of ribosome"/>
    <property type="evidence" value="ECO:0007669"/>
    <property type="project" value="InterPro"/>
</dbReference>
<dbReference type="Pfam" id="PF00189">
    <property type="entry name" value="Ribosomal_S3_C"/>
    <property type="match status" value="1"/>
</dbReference>
<dbReference type="AlphaFoldDB" id="A0A6H1XHQ7"/>
<dbReference type="GO" id="GO:0003723">
    <property type="term" value="F:RNA binding"/>
    <property type="evidence" value="ECO:0007669"/>
    <property type="project" value="InterPro"/>
</dbReference>
<keyword evidence="7 9" id="KW-0150">Chloroplast</keyword>
<dbReference type="EMBL" id="MN985041">
    <property type="protein sequence ID" value="QJA15155.1"/>
    <property type="molecule type" value="Genomic_DNA"/>
</dbReference>
<organism evidence="9">
    <name type="scientific">Eleocharis cellulosa</name>
    <dbReference type="NCBI Taxonomy" id="110283"/>
    <lineage>
        <taxon>Eukaryota</taxon>
        <taxon>Viridiplantae</taxon>
        <taxon>Streptophyta</taxon>
        <taxon>Embryophyta</taxon>
        <taxon>Tracheophyta</taxon>
        <taxon>Spermatophyta</taxon>
        <taxon>Magnoliopsida</taxon>
        <taxon>Liliopsida</taxon>
        <taxon>Poales</taxon>
        <taxon>Cyperaceae</taxon>
        <taxon>Cyperoideae</taxon>
        <taxon>Eleocharideae</taxon>
        <taxon>Eleocharis</taxon>
    </lineage>
</organism>
<dbReference type="GO" id="GO:0006412">
    <property type="term" value="P:translation"/>
    <property type="evidence" value="ECO:0007669"/>
    <property type="project" value="UniProtKB-UniRule"/>
</dbReference>
<dbReference type="SUPFAM" id="SSF54821">
    <property type="entry name" value="Ribosomal protein S3 C-terminal domain"/>
    <property type="match status" value="1"/>
</dbReference>
<dbReference type="InterPro" id="IPR009019">
    <property type="entry name" value="KH_sf_prok-type"/>
</dbReference>
<gene>
    <name evidence="5 9" type="primary">rps3</name>
</gene>
<comment type="subunit">
    <text evidence="5 7">Part of the 30S ribosomal subunit.</text>
</comment>
<dbReference type="RefSeq" id="YP_009775099.1">
    <property type="nucleotide sequence ID" value="NC_047448.1"/>
</dbReference>
<evidence type="ECO:0000256" key="5">
    <source>
        <dbReference type="HAMAP-Rule" id="MF_01309"/>
    </source>
</evidence>
<feature type="domain" description="Small ribosomal subunit protein uS3 C-terminal" evidence="8">
    <location>
        <begin position="173"/>
        <end position="255"/>
    </location>
</feature>
<evidence type="ECO:0000256" key="4">
    <source>
        <dbReference type="ARBA" id="ARBA00035154"/>
    </source>
</evidence>
<evidence type="ECO:0000256" key="7">
    <source>
        <dbReference type="RuleBase" id="RU003626"/>
    </source>
</evidence>
<dbReference type="EMBL" id="MN985041">
    <property type="protein sequence ID" value="QJA15128.1"/>
    <property type="molecule type" value="Genomic_DNA"/>
</dbReference>
<dbReference type="InterPro" id="IPR018280">
    <property type="entry name" value="Ribosomal_uS3_CS"/>
</dbReference>
<reference evidence="9" key="1">
    <citation type="journal article" date="2020" name="Genome Biol. Evol.">
        <title>Unprecedented intraindividual structural heteroplasmy in Eleocharis (Cyperaceae, Poales) plastomes.</title>
        <authorList>
            <person name="Lee C."/>
            <person name="Ruhlman T.A."/>
            <person name="Jansen R.K."/>
        </authorList>
    </citation>
    <scope>NUCLEOTIDE SEQUENCE</scope>
</reference>
<dbReference type="InterPro" id="IPR057258">
    <property type="entry name" value="Ribosomal_uS3"/>
</dbReference>
<dbReference type="PANTHER" id="PTHR11760:SF19">
    <property type="entry name" value="SMALL RIBOSOMAL SUBUNIT PROTEIN US3C"/>
    <property type="match status" value="1"/>
</dbReference>
<keyword evidence="2 5" id="KW-0689">Ribosomal protein</keyword>
<dbReference type="CDD" id="cd02412">
    <property type="entry name" value="KH-II_30S_S3"/>
    <property type="match status" value="1"/>
</dbReference>
<comment type="similarity">
    <text evidence="1 5 6">Belongs to the universal ribosomal protein uS3 family.</text>
</comment>
<dbReference type="NCBIfam" id="TIGR01009">
    <property type="entry name" value="rpsC_bact"/>
    <property type="match status" value="1"/>
</dbReference>
<dbReference type="GO" id="GO:0009507">
    <property type="term" value="C:chloroplast"/>
    <property type="evidence" value="ECO:0007669"/>
    <property type="project" value="UniProtKB-SubCell"/>
</dbReference>
<dbReference type="GeneID" id="54596529"/>
<comment type="subcellular location">
    <subcellularLocation>
        <location evidence="5 7">Plastid</location>
        <location evidence="5 7">Chloroplast</location>
    </subcellularLocation>
</comment>
<keyword evidence="7 9" id="KW-0934">Plastid</keyword>
<evidence type="ECO:0000313" key="9">
    <source>
        <dbReference type="EMBL" id="QJA15128.1"/>
    </source>
</evidence>
<dbReference type="Gene3D" id="3.30.1140.32">
    <property type="entry name" value="Ribosomal protein S3, C-terminal domain"/>
    <property type="match status" value="1"/>
</dbReference>
<evidence type="ECO:0000259" key="8">
    <source>
        <dbReference type="Pfam" id="PF00189"/>
    </source>
</evidence>
<dbReference type="GeneID" id="54596473"/>
<dbReference type="InterPro" id="IPR001351">
    <property type="entry name" value="Ribosomal_uS3_C"/>
</dbReference>
<dbReference type="HAMAP" id="MF_01309_B">
    <property type="entry name" value="Ribosomal_uS3_B"/>
    <property type="match status" value="1"/>
</dbReference>
<dbReference type="GO" id="GO:0022627">
    <property type="term" value="C:cytosolic small ribosomal subunit"/>
    <property type="evidence" value="ECO:0007669"/>
    <property type="project" value="TreeGrafter"/>
</dbReference>
<dbReference type="PROSITE" id="PS00548">
    <property type="entry name" value="RIBOSOMAL_S3"/>
    <property type="match status" value="1"/>
</dbReference>
<evidence type="ECO:0000256" key="6">
    <source>
        <dbReference type="RuleBase" id="RU003624"/>
    </source>
</evidence>
<evidence type="ECO:0000256" key="3">
    <source>
        <dbReference type="ARBA" id="ARBA00023274"/>
    </source>
</evidence>
<evidence type="ECO:0000256" key="1">
    <source>
        <dbReference type="ARBA" id="ARBA00010761"/>
    </source>
</evidence>
<dbReference type="RefSeq" id="YP_009775072.1">
    <property type="nucleotide sequence ID" value="NC_047448.1"/>
</dbReference>
<evidence type="ECO:0000256" key="2">
    <source>
        <dbReference type="ARBA" id="ARBA00022980"/>
    </source>
</evidence>
<dbReference type="PANTHER" id="PTHR11760">
    <property type="entry name" value="30S/40S RIBOSOMAL PROTEIN S3"/>
    <property type="match status" value="1"/>
</dbReference>
<accession>A0A6H1XHQ7</accession>
<keyword evidence="3 5" id="KW-0687">Ribonucleoprotein</keyword>
<dbReference type="InterPro" id="IPR005704">
    <property type="entry name" value="Ribosomal_uS3_bac-typ"/>
</dbReference>
<sequence>MGQKTNPLCFRLGITHSHHSVWFEEPKNYSTSIQEDQKIRNFFKNYVQYRIKKGLQIGTKKYLEKLKKIEQKNKKKKSKKKRISLPPLPPLGFEGIIRIEIEKKGFRTQKTFIRVIIYSGLVPKFLLKGKSLAKFKKNVKKQEFFSIYPRIIRIQLKRAEQLYSQPNLLAEFITLQLKNRVPFRKTMKQAIDLAKETDTKGIKLKLAGRIDGKEIARKEGKRKGKLPLQIICAKIDYCSHTIQTINGVLGLKIWIFRK</sequence>
<dbReference type="Gene3D" id="3.30.300.20">
    <property type="match status" value="1"/>
</dbReference>
<name>A0A6H1XHQ7_9POAL</name>